<comment type="caution">
    <text evidence="2">The sequence shown here is derived from an EMBL/GenBank/DDBJ whole genome shotgun (WGS) entry which is preliminary data.</text>
</comment>
<dbReference type="CDD" id="cd04301">
    <property type="entry name" value="NAT_SF"/>
    <property type="match status" value="1"/>
</dbReference>
<accession>A0ABT8N398</accession>
<dbReference type="EC" id="2.3.1.-" evidence="2"/>
<dbReference type="RefSeq" id="WP_301723875.1">
    <property type="nucleotide sequence ID" value="NZ_JAUJWV010000001.1"/>
</dbReference>
<dbReference type="Proteomes" id="UP001172055">
    <property type="component" value="Unassembled WGS sequence"/>
</dbReference>
<feature type="domain" description="N-acetyltransferase" evidence="1">
    <location>
        <begin position="14"/>
        <end position="161"/>
    </location>
</feature>
<organism evidence="2 3">
    <name type="scientific">Planococcus shixiaomingii</name>
    <dbReference type="NCBI Taxonomy" id="3058393"/>
    <lineage>
        <taxon>Bacteria</taxon>
        <taxon>Bacillati</taxon>
        <taxon>Bacillota</taxon>
        <taxon>Bacilli</taxon>
        <taxon>Bacillales</taxon>
        <taxon>Caryophanaceae</taxon>
        <taxon>Planococcus</taxon>
    </lineage>
</organism>
<dbReference type="GO" id="GO:0016746">
    <property type="term" value="F:acyltransferase activity"/>
    <property type="evidence" value="ECO:0007669"/>
    <property type="project" value="UniProtKB-KW"/>
</dbReference>
<dbReference type="Gene3D" id="3.40.630.30">
    <property type="match status" value="1"/>
</dbReference>
<sequence length="161" mass="18183">MEVTLEMAAAAEAPVLLDMQKMAFLPLLEKYQDVETSPATETIERLTSKMTDHRNKFYKILADGKLAGAICVRQKGAMRCRISPLFVLPEYQGLGIAQETIRKVELLFSEAKVWELSTLLEEQGNCYLYEKVGYVQIGGTQKLTDRATLVHYQKSFVETIS</sequence>
<reference evidence="2 3" key="1">
    <citation type="submission" date="2023-06" db="EMBL/GenBank/DDBJ databases">
        <title>Novel species in genus Planococcus.</title>
        <authorList>
            <person name="Ning S."/>
        </authorList>
    </citation>
    <scope>NUCLEOTIDE SEQUENCE [LARGE SCALE GENOMIC DNA]</scope>
    <source>
        <strain evidence="2 3">N028</strain>
    </source>
</reference>
<keyword evidence="3" id="KW-1185">Reference proteome</keyword>
<name>A0ABT8N398_9BACL</name>
<dbReference type="SUPFAM" id="SSF55729">
    <property type="entry name" value="Acyl-CoA N-acyltransferases (Nat)"/>
    <property type="match status" value="1"/>
</dbReference>
<dbReference type="PROSITE" id="PS51186">
    <property type="entry name" value="GNAT"/>
    <property type="match status" value="1"/>
</dbReference>
<dbReference type="EMBL" id="JAUJWV010000001">
    <property type="protein sequence ID" value="MDN7242370.1"/>
    <property type="molecule type" value="Genomic_DNA"/>
</dbReference>
<keyword evidence="2" id="KW-0012">Acyltransferase</keyword>
<dbReference type="InterPro" id="IPR000182">
    <property type="entry name" value="GNAT_dom"/>
</dbReference>
<proteinExistence type="predicted"/>
<dbReference type="InterPro" id="IPR016181">
    <property type="entry name" value="Acyl_CoA_acyltransferase"/>
</dbReference>
<evidence type="ECO:0000313" key="3">
    <source>
        <dbReference type="Proteomes" id="UP001172055"/>
    </source>
</evidence>
<protein>
    <submittedName>
        <fullName evidence="2">GNAT family N-acetyltransferase</fullName>
        <ecNumber evidence="2">2.3.1.-</ecNumber>
    </submittedName>
</protein>
<gene>
    <name evidence="2" type="ORF">QWY14_11200</name>
</gene>
<dbReference type="Pfam" id="PF13673">
    <property type="entry name" value="Acetyltransf_10"/>
    <property type="match status" value="1"/>
</dbReference>
<evidence type="ECO:0000313" key="2">
    <source>
        <dbReference type="EMBL" id="MDN7242370.1"/>
    </source>
</evidence>
<evidence type="ECO:0000259" key="1">
    <source>
        <dbReference type="PROSITE" id="PS51186"/>
    </source>
</evidence>
<keyword evidence="2" id="KW-0808">Transferase</keyword>